<evidence type="ECO:0000256" key="4">
    <source>
        <dbReference type="RuleBase" id="RU003345"/>
    </source>
</evidence>
<accession>A0A840J7A4</accession>
<evidence type="ECO:0000256" key="3">
    <source>
        <dbReference type="PROSITE-ProRule" id="PRU10007"/>
    </source>
</evidence>
<evidence type="ECO:0000313" key="7">
    <source>
        <dbReference type="Proteomes" id="UP000581769"/>
    </source>
</evidence>
<dbReference type="PANTHER" id="PTHR11699">
    <property type="entry name" value="ALDEHYDE DEHYDROGENASE-RELATED"/>
    <property type="match status" value="1"/>
</dbReference>
<dbReference type="PROSITE" id="PS00687">
    <property type="entry name" value="ALDEHYDE_DEHYDR_GLU"/>
    <property type="match status" value="1"/>
</dbReference>
<dbReference type="Gene3D" id="3.40.309.10">
    <property type="entry name" value="Aldehyde Dehydrogenase, Chain A, domain 2"/>
    <property type="match status" value="1"/>
</dbReference>
<dbReference type="InterPro" id="IPR015590">
    <property type="entry name" value="Aldehyde_DH_dom"/>
</dbReference>
<dbReference type="InterPro" id="IPR016162">
    <property type="entry name" value="Ald_DH_N"/>
</dbReference>
<dbReference type="EC" id="1.2.1.3" evidence="6"/>
<comment type="similarity">
    <text evidence="1 4">Belongs to the aldehyde dehydrogenase family.</text>
</comment>
<feature type="domain" description="Aldehyde dehydrogenase" evidence="5">
    <location>
        <begin position="26"/>
        <end position="492"/>
    </location>
</feature>
<evidence type="ECO:0000259" key="5">
    <source>
        <dbReference type="Pfam" id="PF00171"/>
    </source>
</evidence>
<dbReference type="Pfam" id="PF00171">
    <property type="entry name" value="Aldedh"/>
    <property type="match status" value="1"/>
</dbReference>
<dbReference type="RefSeq" id="WP_184784154.1">
    <property type="nucleotide sequence ID" value="NZ_JACHMG010000001.1"/>
</dbReference>
<dbReference type="Gene3D" id="3.40.605.10">
    <property type="entry name" value="Aldehyde Dehydrogenase, Chain A, domain 1"/>
    <property type="match status" value="1"/>
</dbReference>
<dbReference type="FunFam" id="3.40.309.10:FF:000012">
    <property type="entry name" value="Betaine aldehyde dehydrogenase"/>
    <property type="match status" value="1"/>
</dbReference>
<comment type="caution">
    <text evidence="6">The sequence shown here is derived from an EMBL/GenBank/DDBJ whole genome shotgun (WGS) entry which is preliminary data.</text>
</comment>
<dbReference type="InterPro" id="IPR016163">
    <property type="entry name" value="Ald_DH_C"/>
</dbReference>
<evidence type="ECO:0000256" key="2">
    <source>
        <dbReference type="ARBA" id="ARBA00023002"/>
    </source>
</evidence>
<keyword evidence="2 4" id="KW-0560">Oxidoreductase</keyword>
<evidence type="ECO:0000256" key="1">
    <source>
        <dbReference type="ARBA" id="ARBA00009986"/>
    </source>
</evidence>
<proteinExistence type="inferred from homology"/>
<dbReference type="EMBL" id="JACHMG010000001">
    <property type="protein sequence ID" value="MBB4689663.1"/>
    <property type="molecule type" value="Genomic_DNA"/>
</dbReference>
<dbReference type="InterPro" id="IPR016161">
    <property type="entry name" value="Ald_DH/histidinol_DH"/>
</dbReference>
<name>A0A840J7A4_9PSEU</name>
<keyword evidence="7" id="KW-1185">Reference proteome</keyword>
<organism evidence="6 7">
    <name type="scientific">Amycolatopsis jiangsuensis</name>
    <dbReference type="NCBI Taxonomy" id="1181879"/>
    <lineage>
        <taxon>Bacteria</taxon>
        <taxon>Bacillati</taxon>
        <taxon>Actinomycetota</taxon>
        <taxon>Actinomycetes</taxon>
        <taxon>Pseudonocardiales</taxon>
        <taxon>Pseudonocardiaceae</taxon>
        <taxon>Amycolatopsis</taxon>
    </lineage>
</organism>
<dbReference type="GO" id="GO:0004029">
    <property type="term" value="F:aldehyde dehydrogenase (NAD+) activity"/>
    <property type="evidence" value="ECO:0007669"/>
    <property type="project" value="UniProtKB-EC"/>
</dbReference>
<reference evidence="6 7" key="1">
    <citation type="submission" date="2020-08" db="EMBL/GenBank/DDBJ databases">
        <title>Sequencing the genomes of 1000 actinobacteria strains.</title>
        <authorList>
            <person name="Klenk H.-P."/>
        </authorList>
    </citation>
    <scope>NUCLEOTIDE SEQUENCE [LARGE SCALE GENOMIC DNA]</scope>
    <source>
        <strain evidence="6 7">DSM 45859</strain>
    </source>
</reference>
<dbReference type="InterPro" id="IPR016160">
    <property type="entry name" value="Ald_DH_CS_CYS"/>
</dbReference>
<dbReference type="Proteomes" id="UP000581769">
    <property type="component" value="Unassembled WGS sequence"/>
</dbReference>
<dbReference type="PROSITE" id="PS00070">
    <property type="entry name" value="ALDEHYDE_DEHYDR_CYS"/>
    <property type="match status" value="1"/>
</dbReference>
<dbReference type="SUPFAM" id="SSF53720">
    <property type="entry name" value="ALDH-like"/>
    <property type="match status" value="1"/>
</dbReference>
<protein>
    <submittedName>
        <fullName evidence="6">Aldehyde dehydrogenase (NAD+)</fullName>
        <ecNumber evidence="6">1.2.1.3</ecNumber>
    </submittedName>
</protein>
<dbReference type="InterPro" id="IPR029510">
    <property type="entry name" value="Ald_DH_CS_GLU"/>
</dbReference>
<dbReference type="AlphaFoldDB" id="A0A840J7A4"/>
<sequence length="497" mass="52203">MAAHLLGTRPAFLDGRPKQLLIDGEWVDAAAGETIDSIDPSTGETLGSVARGTAVDVDRAVRAARRAFEAGPWRRFTTGERSLVLNRLADLIEDNGAEFMHIDAMDMGTPVKFQQFLLGVTLNNLRYAAAKALDLNGATIPNSIPGGQVFTYTLREPVGVVGGIIPWNGPLFQASWKLGAALATGCTLVLKPAEQASFAPLLLGRLSLEAGIPPGVVNVVTGDGEAGAALAEHHDVDKIAFTGSTETGRQVIRASAGNVKKLTLELGGKSPDIVFADADLDEAVPGAAMATFVASGQSCMAGTRLYVERTIFEEFTERVAAFANSLKVGNSLDPDTDLGPLVSAQQLERVTGYLQAGQAAGARALSGGGRLTTDGNASGFFISPTTFVDVDDAMPIAREEIFGPVISAMPFADVDEVVGRANATSYGLASGLWTTNVNTVQRVTKGLQAGTVFVNNYGLADPAVPFGGYKTSGYGRENGHEQYDAYLNTKSIFLKTT</sequence>
<evidence type="ECO:0000313" key="6">
    <source>
        <dbReference type="EMBL" id="MBB4689663.1"/>
    </source>
</evidence>
<gene>
    <name evidence="6" type="ORF">BJY18_007148</name>
</gene>
<feature type="active site" evidence="3">
    <location>
        <position position="265"/>
    </location>
</feature>
<dbReference type="FunFam" id="3.40.605.10:FF:000007">
    <property type="entry name" value="NAD/NADP-dependent betaine aldehyde dehydrogenase"/>
    <property type="match status" value="1"/>
</dbReference>